<dbReference type="SMART" id="SM01349">
    <property type="entry name" value="TOG"/>
    <property type="match status" value="2"/>
</dbReference>
<comment type="caution">
    <text evidence="3">The sequence shown here is derived from an EMBL/GenBank/DDBJ whole genome shotgun (WGS) entry which is preliminary data.</text>
</comment>
<feature type="region of interest" description="Disordered" evidence="1">
    <location>
        <begin position="470"/>
        <end position="493"/>
    </location>
</feature>
<protein>
    <recommendedName>
        <fullName evidence="2">TOG domain-containing protein</fullName>
    </recommendedName>
</protein>
<feature type="compositionally biased region" description="Polar residues" evidence="1">
    <location>
        <begin position="648"/>
        <end position="663"/>
    </location>
</feature>
<dbReference type="EMBL" id="QRBI01000152">
    <property type="protein sequence ID" value="RMB98469.1"/>
    <property type="molecule type" value="Genomic_DNA"/>
</dbReference>
<evidence type="ECO:0000313" key="4">
    <source>
        <dbReference type="Proteomes" id="UP000269221"/>
    </source>
</evidence>
<feature type="region of interest" description="Disordered" evidence="1">
    <location>
        <begin position="1377"/>
        <end position="1404"/>
    </location>
</feature>
<evidence type="ECO:0000256" key="1">
    <source>
        <dbReference type="SAM" id="MobiDB-lite"/>
    </source>
</evidence>
<dbReference type="InterPro" id="IPR016024">
    <property type="entry name" value="ARM-type_fold"/>
</dbReference>
<dbReference type="PANTHER" id="PTHR21567:SF6">
    <property type="entry name" value="TOG ARRAY REGULATOR OF AXONEMAL MICROTUBULES PROTEIN 1"/>
    <property type="match status" value="1"/>
</dbReference>
<dbReference type="OrthoDB" id="63891at2759"/>
<feature type="compositionally biased region" description="Basic and acidic residues" evidence="1">
    <location>
        <begin position="155"/>
        <end position="170"/>
    </location>
</feature>
<sequence>MAEPPPGAAAPRGRGRAWERGGSAQDAEDSTEPSAHNGSGTEPPGPALNGSGTEPPGPALNGSGTDAPGRIHNGSDTEPPGPAEDGPGTEPSGPAHDDSDTEPSGPTHDDSDTEPSGPAHDDSDTEPSGPAHDDSDTEPSGPAHDDSGTEPPGPAHDDSGTEPPGSREDGSGTEPPGSQEDAAPPAGPELWLVPPELRARLLDRRDYRGRAQAVEQLRRAVESCSPAALGSAPAAALLGLIALLDALLHDPNFAVARGALEVTRLLALRLGRRVPAVLAPLVCAAARALGDAQPAMRRDGARLLLRLMAAAGPRPVLRLLLQERLLRHRSARLREELLNTCIAALLAFPAAELDPPRLAAALAPALLDSKRRVRHAAMEAFAALASAAGPGDTGALLRALDEVELRAGGAGVLSAVRARLARKALPRLGERGLVEYGVPLPCSGRCRGQCRPPGADTEWLLMGGRSRSAHGHGGHTACARRGPSPRRVLSAGRGKNKLPWEKELAADREGGSGVRIPVSEGVEQLAASNDFLHSPKLWPSQGIPGSEELFSCRNRAPRTLFQPSTELNWERSALGAGALGSHQPQIAGKCGTLGYPQARGKSGSVGSDLQFLGLNNSQQDKGKSQEDPRSLSSSWPLKSFEGLPRPGSQKQLLSQKPGDNTGDSPLEKPSLPLEKPSLQEKPSLPLEKHSLPLEKHSLPLERHSLQLEKPSLQLEQEAFPPAGEAFPAAGEAFPAAGEAPQLEKHSLPLERHSLPLEKHSLQLEKHSLQLEKHSLPLERHSLPLEKHSLPLEKHSLQLEKPPLPLEKHSLPLEKHSLPLEKHSLQLEKHSLPLEKHSLQLEKHSLQLEKPPLPLEKHSLQLEKHSLPLEKHPLPLEKPPLPLRAALGRLPAGLRGARPVPPIPRLPGPQEPPEGTELAAGLAELQLQPRELEQEEMQNSLRSLRNSAAKKRAKLSSSIADRESPDSAVKLEFCGDCPSQGSSPGASCTAESGISSRESPCSPLGTLPPRRRVMSDTFPALGSKSHPAKASPARPRDAEGAEHHPSTGPAESVPAFAPKNDLGFTSEDVVVVGKGVFGGPPGPAPRQPMPCVANGDAQGAREGAEPAPGRSFQQSSASHSHGNEGQIKVTLSKSAQEKLRRRRKEDKEHNHKEQQEGKDLEGKEEFPWERIRLSMSEPEKLTAESEDEGFSLCGDLLTSPRNGSLSLENVALNPSLKRTSSLKRSKCSSFLDSAVCPEEARGRCREPVTQSPEVLDPAELQPFPRPEWALAEALALLADHDCHLHSAVRRCTAQHLGDIVERVGPERILAGGRAVPERLLPAIARFAQDSSQQTRYYGRKMLFSMMAHPDLDKSLEKFVPAKDLPYIKETVGSLREKGLGEMPLDTPSAKGRRSQTGNVGHLRSSSTCRDAPIILDRDSAEPQEAPRRAAPRSALESEDYVRDIVSLLNAKDFRERISGVRQLLLDTESSPALVLANIVRIFDAFKPRLHDSNSKVNQVALEAMHKMVPLLKDNLSPVINMLIPAIVDNNLNSKNPGIYTAATNVIQALCQHLDTSLLLQPFCTKAQFLSGKAKQDLTEKLAELVLELYPRKPCAVEQKVLPVLWHLLGASGGGGSVPGPRTAAASLAQALWAQMGPGLLAHAAAQPPHISKSLEELLETGT</sequence>
<evidence type="ECO:0000313" key="3">
    <source>
        <dbReference type="EMBL" id="RMB98469.1"/>
    </source>
</evidence>
<feature type="compositionally biased region" description="Polar residues" evidence="1">
    <location>
        <begin position="1110"/>
        <end position="1119"/>
    </location>
</feature>
<reference evidence="3 4" key="1">
    <citation type="submission" date="2018-07" db="EMBL/GenBank/DDBJ databases">
        <title>A high quality draft genome assembly of the barn swallow (H. rustica rustica).</title>
        <authorList>
            <person name="Formenti G."/>
            <person name="Chiara M."/>
            <person name="Poveda L."/>
            <person name="Francoijs K.-J."/>
            <person name="Bonisoli-Alquati A."/>
            <person name="Canova L."/>
            <person name="Gianfranceschi L."/>
            <person name="Horner D.S."/>
            <person name="Saino N."/>
        </authorList>
    </citation>
    <scope>NUCLEOTIDE SEQUENCE [LARGE SCALE GENOMIC DNA]</scope>
    <source>
        <strain evidence="3">Chelidonia</strain>
        <tissue evidence="3">Blood</tissue>
    </source>
</reference>
<feature type="region of interest" description="Disordered" evidence="1">
    <location>
        <begin position="892"/>
        <end position="915"/>
    </location>
</feature>
<dbReference type="InterPro" id="IPR034085">
    <property type="entry name" value="TOG"/>
</dbReference>
<feature type="region of interest" description="Disordered" evidence="1">
    <location>
        <begin position="950"/>
        <end position="1060"/>
    </location>
</feature>
<dbReference type="GO" id="GO:0005881">
    <property type="term" value="C:cytoplasmic microtubule"/>
    <property type="evidence" value="ECO:0007669"/>
    <property type="project" value="TreeGrafter"/>
</dbReference>
<feature type="domain" description="TOG" evidence="2">
    <location>
        <begin position="1424"/>
        <end position="1661"/>
    </location>
</feature>
<feature type="compositionally biased region" description="Low complexity" evidence="1">
    <location>
        <begin position="667"/>
        <end position="676"/>
    </location>
</feature>
<keyword evidence="4" id="KW-1185">Reference proteome</keyword>
<feature type="compositionally biased region" description="Polar residues" evidence="1">
    <location>
        <begin position="1393"/>
        <end position="1404"/>
    </location>
</feature>
<feature type="region of interest" description="Disordered" evidence="1">
    <location>
        <begin position="599"/>
        <end position="678"/>
    </location>
</feature>
<gene>
    <name evidence="3" type="ORF">DUI87_24683</name>
</gene>
<feature type="region of interest" description="Disordered" evidence="1">
    <location>
        <begin position="1"/>
        <end position="190"/>
    </location>
</feature>
<evidence type="ECO:0000259" key="2">
    <source>
        <dbReference type="SMART" id="SM01349"/>
    </source>
</evidence>
<feature type="domain" description="TOG" evidence="2">
    <location>
        <begin position="182"/>
        <end position="426"/>
    </location>
</feature>
<dbReference type="Proteomes" id="UP000269221">
    <property type="component" value="Unassembled WGS sequence"/>
</dbReference>
<dbReference type="PANTHER" id="PTHR21567">
    <property type="entry name" value="CLASP"/>
    <property type="match status" value="1"/>
</dbReference>
<dbReference type="GO" id="GO:0005929">
    <property type="term" value="C:cilium"/>
    <property type="evidence" value="ECO:0007669"/>
    <property type="project" value="TreeGrafter"/>
</dbReference>
<organism evidence="3 4">
    <name type="scientific">Hirundo rustica rustica</name>
    <dbReference type="NCBI Taxonomy" id="333673"/>
    <lineage>
        <taxon>Eukaryota</taxon>
        <taxon>Metazoa</taxon>
        <taxon>Chordata</taxon>
        <taxon>Craniata</taxon>
        <taxon>Vertebrata</taxon>
        <taxon>Euteleostomi</taxon>
        <taxon>Archelosauria</taxon>
        <taxon>Archosauria</taxon>
        <taxon>Dinosauria</taxon>
        <taxon>Saurischia</taxon>
        <taxon>Theropoda</taxon>
        <taxon>Coelurosauria</taxon>
        <taxon>Aves</taxon>
        <taxon>Neognathae</taxon>
        <taxon>Neoaves</taxon>
        <taxon>Telluraves</taxon>
        <taxon>Australaves</taxon>
        <taxon>Passeriformes</taxon>
        <taxon>Sylvioidea</taxon>
        <taxon>Hirundinidae</taxon>
        <taxon>Hirundo</taxon>
    </lineage>
</organism>
<feature type="compositionally biased region" description="Basic and acidic residues" evidence="1">
    <location>
        <begin position="1033"/>
        <end position="1044"/>
    </location>
</feature>
<feature type="compositionally biased region" description="Polar residues" evidence="1">
    <location>
        <begin position="978"/>
        <end position="998"/>
    </location>
</feature>
<dbReference type="InterPro" id="IPR011989">
    <property type="entry name" value="ARM-like"/>
</dbReference>
<accession>A0A3M0JIA9</accession>
<feature type="region of interest" description="Disordered" evidence="1">
    <location>
        <begin position="1072"/>
        <end position="1164"/>
    </location>
</feature>
<dbReference type="STRING" id="333673.A0A3M0JIA9"/>
<dbReference type="GO" id="GO:0008017">
    <property type="term" value="F:microtubule binding"/>
    <property type="evidence" value="ECO:0007669"/>
    <property type="project" value="TreeGrafter"/>
</dbReference>
<feature type="compositionally biased region" description="Basic and acidic residues" evidence="1">
    <location>
        <begin position="620"/>
        <end position="629"/>
    </location>
</feature>
<feature type="compositionally biased region" description="Pro residues" evidence="1">
    <location>
        <begin position="898"/>
        <end position="911"/>
    </location>
</feature>
<feature type="compositionally biased region" description="Basic and acidic residues" evidence="1">
    <location>
        <begin position="1144"/>
        <end position="1164"/>
    </location>
</feature>
<dbReference type="SUPFAM" id="SSF48371">
    <property type="entry name" value="ARM repeat"/>
    <property type="match status" value="2"/>
</dbReference>
<dbReference type="Gene3D" id="1.25.10.10">
    <property type="entry name" value="Leucine-rich Repeat Variant"/>
    <property type="match status" value="3"/>
</dbReference>
<proteinExistence type="predicted"/>
<dbReference type="GO" id="GO:0000226">
    <property type="term" value="P:microtubule cytoskeleton organization"/>
    <property type="evidence" value="ECO:0007669"/>
    <property type="project" value="TreeGrafter"/>
</dbReference>
<name>A0A3M0JIA9_HIRRU</name>